<evidence type="ECO:0000313" key="1">
    <source>
        <dbReference type="EMBL" id="EQA61928.1"/>
    </source>
</evidence>
<name>V6ICK7_9LEPT</name>
<accession>V6ICK7</accession>
<keyword evidence="2" id="KW-1185">Reference proteome</keyword>
<dbReference type="AlphaFoldDB" id="V6ICK7"/>
<evidence type="ECO:0000313" key="2">
    <source>
        <dbReference type="Proteomes" id="UP000018747"/>
    </source>
</evidence>
<dbReference type="Proteomes" id="UP000018747">
    <property type="component" value="Unassembled WGS sequence"/>
</dbReference>
<comment type="caution">
    <text evidence="1">The sequence shown here is derived from an EMBL/GenBank/DDBJ whole genome shotgun (WGS) entry which is preliminary data.</text>
</comment>
<organism evidence="1 2">
    <name type="scientific">Leptospira alexanderi serovar Manhao 3 str. L 60</name>
    <dbReference type="NCBI Taxonomy" id="1049759"/>
    <lineage>
        <taxon>Bacteria</taxon>
        <taxon>Pseudomonadati</taxon>
        <taxon>Spirochaetota</taxon>
        <taxon>Spirochaetia</taxon>
        <taxon>Leptospirales</taxon>
        <taxon>Leptospiraceae</taxon>
        <taxon>Leptospira</taxon>
    </lineage>
</organism>
<gene>
    <name evidence="1" type="ORF">LEP1GSC062_4153</name>
</gene>
<sequence length="74" mass="8948">MNFLKIHKKFETSNIKTSQYLNFLDPRFKRTQTFPVKMFQESFYDLKKERIHVLEKTLSSTFPFFAPLLKSENP</sequence>
<proteinExistence type="predicted"/>
<reference evidence="1" key="1">
    <citation type="submission" date="2013-05" db="EMBL/GenBank/DDBJ databases">
        <authorList>
            <person name="Harkins D.M."/>
            <person name="Durkin A.S."/>
            <person name="Brinkac L.M."/>
            <person name="Haft D.H."/>
            <person name="Selengut J.D."/>
            <person name="Sanka R."/>
            <person name="DePew J."/>
            <person name="Purushe J."/>
            <person name="Hartskeerl R.A."/>
            <person name="Ahmed A."/>
            <person name="van der Linden H."/>
            <person name="Goris M.G.A."/>
            <person name="Vinetz J.M."/>
            <person name="Sutton G.G."/>
            <person name="Nierman W.C."/>
            <person name="Fouts D.E."/>
        </authorList>
    </citation>
    <scope>NUCLEOTIDE SEQUENCE [LARGE SCALE GENOMIC DNA]</scope>
    <source>
        <strain evidence="1">L 60</strain>
    </source>
</reference>
<dbReference type="EMBL" id="AHMT02000042">
    <property type="protein sequence ID" value="EQA61928.1"/>
    <property type="molecule type" value="Genomic_DNA"/>
</dbReference>
<dbReference type="STRING" id="100053.GCA_002009845_02881"/>
<protein>
    <submittedName>
        <fullName evidence="1">Uncharacterized protein</fullName>
    </submittedName>
</protein>